<organism evidence="8 9">
    <name type="scientific">Funneliformis geosporum</name>
    <dbReference type="NCBI Taxonomy" id="1117311"/>
    <lineage>
        <taxon>Eukaryota</taxon>
        <taxon>Fungi</taxon>
        <taxon>Fungi incertae sedis</taxon>
        <taxon>Mucoromycota</taxon>
        <taxon>Glomeromycotina</taxon>
        <taxon>Glomeromycetes</taxon>
        <taxon>Glomerales</taxon>
        <taxon>Glomeraceae</taxon>
        <taxon>Funneliformis</taxon>
    </lineage>
</organism>
<feature type="domain" description="tRNA intron endonuclease catalytic" evidence="7">
    <location>
        <begin position="227"/>
        <end position="279"/>
    </location>
</feature>
<keyword evidence="9" id="KW-1185">Reference proteome</keyword>
<accession>A0A9W4X1N3</accession>
<feature type="active site" evidence="5">
    <location>
        <position position="265"/>
    </location>
</feature>
<keyword evidence="2 4" id="KW-0819">tRNA processing</keyword>
<dbReference type="InterPro" id="IPR036167">
    <property type="entry name" value="tRNA_intron_Endo_cat-like_sf"/>
</dbReference>
<dbReference type="InterPro" id="IPR006677">
    <property type="entry name" value="tRNA_intron_Endonuc_cat-like"/>
</dbReference>
<dbReference type="GO" id="GO:0000379">
    <property type="term" value="P:tRNA-type intron splice site recognition and cleavage"/>
    <property type="evidence" value="ECO:0007669"/>
    <property type="project" value="TreeGrafter"/>
</dbReference>
<dbReference type="SUPFAM" id="SSF53032">
    <property type="entry name" value="tRNA-intron endonuclease catalytic domain-like"/>
    <property type="match status" value="1"/>
</dbReference>
<evidence type="ECO:0000256" key="2">
    <source>
        <dbReference type="ARBA" id="ARBA00022694"/>
    </source>
</evidence>
<dbReference type="CDD" id="cd22363">
    <property type="entry name" value="tRNA-intron_lyase_C"/>
    <property type="match status" value="1"/>
</dbReference>
<dbReference type="PIRSF" id="PIRSF011789">
    <property type="entry name" value="tRNA_splic_SEN2"/>
    <property type="match status" value="1"/>
</dbReference>
<comment type="similarity">
    <text evidence="1 4">Belongs to the tRNA-intron endonuclease family.</text>
</comment>
<evidence type="ECO:0000313" key="8">
    <source>
        <dbReference type="EMBL" id="CAI2179849.1"/>
    </source>
</evidence>
<evidence type="ECO:0000313" key="9">
    <source>
        <dbReference type="Proteomes" id="UP001153678"/>
    </source>
</evidence>
<dbReference type="InterPro" id="IPR011856">
    <property type="entry name" value="tRNA_endonuc-like_dom_sf"/>
</dbReference>
<proteinExistence type="inferred from homology"/>
<dbReference type="EC" id="4.6.1.16" evidence="4"/>
<feature type="active site" evidence="5">
    <location>
        <position position="257"/>
    </location>
</feature>
<name>A0A9W4X1N3_9GLOM</name>
<evidence type="ECO:0000256" key="3">
    <source>
        <dbReference type="ARBA" id="ARBA00023239"/>
    </source>
</evidence>
<evidence type="ECO:0000256" key="5">
    <source>
        <dbReference type="PIRSR" id="PIRSR011789-1"/>
    </source>
</evidence>
<dbReference type="GO" id="GO:0000213">
    <property type="term" value="F:tRNA-intron lyase activity"/>
    <property type="evidence" value="ECO:0007669"/>
    <property type="project" value="UniProtKB-UniRule"/>
</dbReference>
<dbReference type="PANTHER" id="PTHR21227:SF0">
    <property type="entry name" value="TRNA-SPLICING ENDONUCLEASE SUBUNIT SEN2"/>
    <property type="match status" value="1"/>
</dbReference>
<feature type="compositionally biased region" description="Polar residues" evidence="6">
    <location>
        <begin position="1"/>
        <end position="16"/>
    </location>
</feature>
<gene>
    <name evidence="8" type="ORF">FWILDA_LOCUS9292</name>
</gene>
<keyword evidence="3 4" id="KW-0456">Lyase</keyword>
<evidence type="ECO:0000256" key="6">
    <source>
        <dbReference type="SAM" id="MobiDB-lite"/>
    </source>
</evidence>
<comment type="function">
    <text evidence="4">Constitutes one of the two catalytic subunit of the tRNA-splicing endonuclease complex, a complex responsible for identification and cleavage of the splice sites in pre-tRNA. It cleaves pre-tRNA at the 5'- and 3'-splice sites to release the intron. The products are an intron and two tRNA half-molecules bearing 2',3'-cyclic phosphate and 5'-OH termini. There are no conserved sequences at the splice sites, but the intron is invariably located at the same site in the gene, placing the splice sites an invariant distance from the constant structural features of the tRNA body.</text>
</comment>
<dbReference type="EMBL" id="CAMKVN010002158">
    <property type="protein sequence ID" value="CAI2179849.1"/>
    <property type="molecule type" value="Genomic_DNA"/>
</dbReference>
<dbReference type="GO" id="GO:0005737">
    <property type="term" value="C:cytoplasm"/>
    <property type="evidence" value="ECO:0007669"/>
    <property type="project" value="TreeGrafter"/>
</dbReference>
<sequence>MSDQTKTSLTSGPTKKTSYKAPLPLSLSPSLLSRFISFLLPTTTKRIKGKFDEKSQAVIISNREDMEQLWKEGFFGKGSLSRSEPTWFWRNNNGKKGKGKQKLSAEQVTEQRRIARKRYKKAKQAQNVGEVQQAIIIKEDVKVINMESENTQETTIEKLTQEDETILSEDIENLILTTQEAFFLSYGLGIIDIYDSQDNLLSLEECWKSFYTISNKNLNHDDYDNVFIIRYVVYHYFRSLGWVVRCGMKFGVDYVLYEKGPVFKHSEYAVIILPIHSSQDSSKSLHSSDNLLIDYRSNCTKSWSWMMNLNRVCVQVKKV</sequence>
<comment type="caution">
    <text evidence="8">The sequence shown here is derived from an EMBL/GenBank/DDBJ whole genome shotgun (WGS) entry which is preliminary data.</text>
</comment>
<dbReference type="PANTHER" id="PTHR21227">
    <property type="entry name" value="TRNA-SPLICING ENDONUCLEASE SUBUNIT SEN2"/>
    <property type="match status" value="1"/>
</dbReference>
<feature type="region of interest" description="Disordered" evidence="6">
    <location>
        <begin position="1"/>
        <end position="20"/>
    </location>
</feature>
<reference evidence="8" key="1">
    <citation type="submission" date="2022-08" db="EMBL/GenBank/DDBJ databases">
        <authorList>
            <person name="Kallberg Y."/>
            <person name="Tangrot J."/>
            <person name="Rosling A."/>
        </authorList>
    </citation>
    <scope>NUCLEOTIDE SEQUENCE</scope>
    <source>
        <strain evidence="8">Wild A</strain>
    </source>
</reference>
<dbReference type="AlphaFoldDB" id="A0A9W4X1N3"/>
<feature type="active site" evidence="5">
    <location>
        <position position="318"/>
    </location>
</feature>
<dbReference type="InterPro" id="IPR016589">
    <property type="entry name" value="tRNA_splic_SEN2"/>
</dbReference>
<dbReference type="GO" id="GO:0003676">
    <property type="term" value="F:nucleic acid binding"/>
    <property type="evidence" value="ECO:0007669"/>
    <property type="project" value="InterPro"/>
</dbReference>
<dbReference type="InterPro" id="IPR006676">
    <property type="entry name" value="tRNA_splic"/>
</dbReference>
<dbReference type="OrthoDB" id="10249562at2759"/>
<protein>
    <recommendedName>
        <fullName evidence="4">tRNA-splicing endonuclease subunit Sen2</fullName>
        <ecNumber evidence="4">4.6.1.16</ecNumber>
    </recommendedName>
</protein>
<dbReference type="Gene3D" id="3.40.1350.10">
    <property type="match status" value="1"/>
</dbReference>
<evidence type="ECO:0000256" key="1">
    <source>
        <dbReference type="ARBA" id="ARBA00008078"/>
    </source>
</evidence>
<evidence type="ECO:0000259" key="7">
    <source>
        <dbReference type="Pfam" id="PF01974"/>
    </source>
</evidence>
<evidence type="ECO:0000256" key="4">
    <source>
        <dbReference type="PIRNR" id="PIRNR011789"/>
    </source>
</evidence>
<dbReference type="GO" id="GO:0000214">
    <property type="term" value="C:tRNA-intron endonuclease complex"/>
    <property type="evidence" value="ECO:0007669"/>
    <property type="project" value="UniProtKB-UniRule"/>
</dbReference>
<dbReference type="Pfam" id="PF01974">
    <property type="entry name" value="tRNA_int_endo"/>
    <property type="match status" value="1"/>
</dbReference>
<dbReference type="Proteomes" id="UP001153678">
    <property type="component" value="Unassembled WGS sequence"/>
</dbReference>